<organism evidence="2 3">
    <name type="scientific">Penicillium subrubescens</name>
    <dbReference type="NCBI Taxonomy" id="1316194"/>
    <lineage>
        <taxon>Eukaryota</taxon>
        <taxon>Fungi</taxon>
        <taxon>Dikarya</taxon>
        <taxon>Ascomycota</taxon>
        <taxon>Pezizomycotina</taxon>
        <taxon>Eurotiomycetes</taxon>
        <taxon>Eurotiomycetidae</taxon>
        <taxon>Eurotiales</taxon>
        <taxon>Aspergillaceae</taxon>
        <taxon>Penicillium</taxon>
    </lineage>
</organism>
<evidence type="ECO:0000256" key="1">
    <source>
        <dbReference type="SAM" id="MobiDB-lite"/>
    </source>
</evidence>
<reference evidence="2 3" key="1">
    <citation type="submission" date="2016-10" db="EMBL/GenBank/DDBJ databases">
        <title>Genome sequence of the ascomycete fungus Penicillium subrubescens.</title>
        <authorList>
            <person name="De Vries R.P."/>
            <person name="Peng M."/>
            <person name="Dilokpimol A."/>
            <person name="Hilden K."/>
            <person name="Makela M.R."/>
            <person name="Grigoriev I."/>
            <person name="Riley R."/>
            <person name="Granchi Z."/>
        </authorList>
    </citation>
    <scope>NUCLEOTIDE SEQUENCE [LARGE SCALE GENOMIC DNA]</scope>
    <source>
        <strain evidence="2 3">CBS 132785</strain>
    </source>
</reference>
<accession>A0A1Q5TDJ1</accession>
<feature type="compositionally biased region" description="Polar residues" evidence="1">
    <location>
        <begin position="120"/>
        <end position="129"/>
    </location>
</feature>
<proteinExistence type="predicted"/>
<dbReference type="OrthoDB" id="4362635at2759"/>
<comment type="caution">
    <text evidence="2">The sequence shown here is derived from an EMBL/GenBank/DDBJ whole genome shotgun (WGS) entry which is preliminary data.</text>
</comment>
<feature type="region of interest" description="Disordered" evidence="1">
    <location>
        <begin position="100"/>
        <end position="252"/>
    </location>
</feature>
<feature type="compositionally biased region" description="Polar residues" evidence="1">
    <location>
        <begin position="224"/>
        <end position="235"/>
    </location>
</feature>
<dbReference type="AlphaFoldDB" id="A0A1Q5TDJ1"/>
<dbReference type="Proteomes" id="UP000186955">
    <property type="component" value="Unassembled WGS sequence"/>
</dbReference>
<feature type="region of interest" description="Disordered" evidence="1">
    <location>
        <begin position="412"/>
        <end position="478"/>
    </location>
</feature>
<protein>
    <submittedName>
        <fullName evidence="2">Uncharacterized protein</fullName>
    </submittedName>
</protein>
<feature type="region of interest" description="Disordered" evidence="1">
    <location>
        <begin position="318"/>
        <end position="384"/>
    </location>
</feature>
<feature type="region of interest" description="Disordered" evidence="1">
    <location>
        <begin position="1"/>
        <end position="22"/>
    </location>
</feature>
<dbReference type="EMBL" id="MNBE01000673">
    <property type="protein sequence ID" value="OKO98279.1"/>
    <property type="molecule type" value="Genomic_DNA"/>
</dbReference>
<feature type="compositionally biased region" description="Polar residues" evidence="1">
    <location>
        <begin position="417"/>
        <end position="465"/>
    </location>
</feature>
<evidence type="ECO:0000313" key="3">
    <source>
        <dbReference type="Proteomes" id="UP000186955"/>
    </source>
</evidence>
<evidence type="ECO:0000313" key="2">
    <source>
        <dbReference type="EMBL" id="OKO98279.1"/>
    </source>
</evidence>
<gene>
    <name evidence="2" type="ORF">PENSUB_9377</name>
</gene>
<sequence length="558" mass="60434">MSNVQKPNSTVSPMMTPQTMATNGMHDPVSPLSTYDDSEVYLVGRDGIFNGCNSQIEADKETTMVVVGSETDQTTQKLPTQDPGLPLCTYDDMAAKDGVLDGGNSPAEAAEDTTVAEVANSDTGSQKLPTQGDLPLPDEQAACCATDSLDSPGFEDGNGQDGESFARPVIHEAAQGPNDPAAQSENITEQNHKPANDHLGYADYRAEEAVSDSGSRIPPKLDPASSSVKGTQSTKRLTKATIDPDDLPSKDDELSEAQIASLCYQPPRVRQAYTRYFANAGTIRAAYANILMERLPNGELRFPEDVLRSCLPKWKGWKDRLGSSQPGDSAQTGSGPNRKRKGAATPAKRFADEDIEPPKKTKKPNVSKNEKSKEPPPDLDSNYLNLRSSLEPRHQSLRFVSVITPGTALSRGLPPSAISSKPPTAPQAGSSESFPSEASKTPYSQQPKVQNQPSQIAASNINPSAVPNLDEPRVHNHGNCQLLDPNHLSQFAQYLTGQIQQLDLAIVSIAHGAHDQGRRYALRRLRDVLIDLRDLCVDMEIELRSRTVTKSRDNMDDL</sequence>
<feature type="compositionally biased region" description="Polar residues" evidence="1">
    <location>
        <begin position="322"/>
        <end position="335"/>
    </location>
</feature>
<name>A0A1Q5TDJ1_9EURO</name>
<feature type="compositionally biased region" description="Basic and acidic residues" evidence="1">
    <location>
        <begin position="349"/>
        <end position="359"/>
    </location>
</feature>
<keyword evidence="3" id="KW-1185">Reference proteome</keyword>